<keyword evidence="4" id="KW-0862">Zinc</keyword>
<dbReference type="GO" id="GO:0005634">
    <property type="term" value="C:nucleus"/>
    <property type="evidence" value="ECO:0007669"/>
    <property type="project" value="TreeGrafter"/>
</dbReference>
<dbReference type="EMBL" id="JAUIQD010000006">
    <property type="protein sequence ID" value="KAK3346480.1"/>
    <property type="molecule type" value="Genomic_DNA"/>
</dbReference>
<dbReference type="GO" id="GO:0000977">
    <property type="term" value="F:RNA polymerase II transcription regulatory region sequence-specific DNA binding"/>
    <property type="evidence" value="ECO:0007669"/>
    <property type="project" value="TreeGrafter"/>
</dbReference>
<feature type="domain" description="C2H2-type" evidence="7">
    <location>
        <begin position="140"/>
        <end position="169"/>
    </location>
</feature>
<dbReference type="Gene3D" id="3.30.160.60">
    <property type="entry name" value="Classic Zinc Finger"/>
    <property type="match status" value="3"/>
</dbReference>
<dbReference type="SUPFAM" id="SSF57667">
    <property type="entry name" value="beta-beta-alpha zinc fingers"/>
    <property type="match status" value="1"/>
</dbReference>
<feature type="region of interest" description="Disordered" evidence="6">
    <location>
        <begin position="260"/>
        <end position="281"/>
    </location>
</feature>
<feature type="compositionally biased region" description="Low complexity" evidence="6">
    <location>
        <begin position="49"/>
        <end position="62"/>
    </location>
</feature>
<dbReference type="GO" id="GO:0008270">
    <property type="term" value="F:zinc ion binding"/>
    <property type="evidence" value="ECO:0007669"/>
    <property type="project" value="UniProtKB-KW"/>
</dbReference>
<evidence type="ECO:0000256" key="6">
    <source>
        <dbReference type="SAM" id="MobiDB-lite"/>
    </source>
</evidence>
<evidence type="ECO:0000256" key="1">
    <source>
        <dbReference type="ARBA" id="ARBA00022723"/>
    </source>
</evidence>
<evidence type="ECO:0000256" key="2">
    <source>
        <dbReference type="ARBA" id="ARBA00022737"/>
    </source>
</evidence>
<evidence type="ECO:0000259" key="7">
    <source>
        <dbReference type="PROSITE" id="PS50157"/>
    </source>
</evidence>
<sequence>MPSCCSLTFKDSSALEQHQEAKHRHCCKQCNRSFSTQISLDQHSRDLHGSPTPGGKKGPSPKQVVGHLQKEDSNCYCGECQKSFVDAAALAHHLRSAAHAVEFRCCDCERSFIDLDALRQHLKDKVHNKARTYHEEKGIQRCPKCSSQFRSEEALRSHQSSVVHRSARNLVCAIGGDGPGGCNRRFRSPSAILHHLESGACPSGMDRATLNALVLRNDTERIVSSPGAAAQGLLEEATRRLASHGGGGTMPKDIVATTWTTGSGDDEGVLTPSSESESARGGVILTPSSTVASSPLASPLLAPSFGSSYAAIVGASGATRCPLCSPARRPFLTRQSLQQHLLSPAHDAKLHCPVSPVFAVAGTAPQGEASTVKQFSTLSGMGQHIESGACVGSGADFSKAVSYLEARLRGLGLVVGRVHISN</sequence>
<accession>A0AAJ0HBW3</accession>
<dbReference type="InterPro" id="IPR036236">
    <property type="entry name" value="Znf_C2H2_sf"/>
</dbReference>
<feature type="domain" description="C2H2-type" evidence="7">
    <location>
        <begin position="103"/>
        <end position="132"/>
    </location>
</feature>
<evidence type="ECO:0000256" key="3">
    <source>
        <dbReference type="ARBA" id="ARBA00022771"/>
    </source>
</evidence>
<evidence type="ECO:0000256" key="4">
    <source>
        <dbReference type="ARBA" id="ARBA00022833"/>
    </source>
</evidence>
<keyword evidence="2" id="KW-0677">Repeat</keyword>
<reference evidence="8" key="1">
    <citation type="journal article" date="2023" name="Mol. Phylogenet. Evol.">
        <title>Genome-scale phylogeny and comparative genomics of the fungal order Sordariales.</title>
        <authorList>
            <person name="Hensen N."/>
            <person name="Bonometti L."/>
            <person name="Westerberg I."/>
            <person name="Brannstrom I.O."/>
            <person name="Guillou S."/>
            <person name="Cros-Aarteil S."/>
            <person name="Calhoun S."/>
            <person name="Haridas S."/>
            <person name="Kuo A."/>
            <person name="Mondo S."/>
            <person name="Pangilinan J."/>
            <person name="Riley R."/>
            <person name="LaButti K."/>
            <person name="Andreopoulos B."/>
            <person name="Lipzen A."/>
            <person name="Chen C."/>
            <person name="Yan M."/>
            <person name="Daum C."/>
            <person name="Ng V."/>
            <person name="Clum A."/>
            <person name="Steindorff A."/>
            <person name="Ohm R.A."/>
            <person name="Martin F."/>
            <person name="Silar P."/>
            <person name="Natvig D.O."/>
            <person name="Lalanne C."/>
            <person name="Gautier V."/>
            <person name="Ament-Velasquez S.L."/>
            <person name="Kruys A."/>
            <person name="Hutchinson M.I."/>
            <person name="Powell A.J."/>
            <person name="Barry K."/>
            <person name="Miller A.N."/>
            <person name="Grigoriev I.V."/>
            <person name="Debuchy R."/>
            <person name="Gladieux P."/>
            <person name="Hiltunen Thoren M."/>
            <person name="Johannesson H."/>
        </authorList>
    </citation>
    <scope>NUCLEOTIDE SEQUENCE</scope>
    <source>
        <strain evidence="8">CBS 955.72</strain>
    </source>
</reference>
<keyword evidence="9" id="KW-1185">Reference proteome</keyword>
<dbReference type="InterPro" id="IPR013087">
    <property type="entry name" value="Znf_C2H2_type"/>
</dbReference>
<evidence type="ECO:0000313" key="8">
    <source>
        <dbReference type="EMBL" id="KAK3346480.1"/>
    </source>
</evidence>
<name>A0AAJ0HBW3_9PEZI</name>
<dbReference type="PROSITE" id="PS50157">
    <property type="entry name" value="ZINC_FINGER_C2H2_2"/>
    <property type="match status" value="4"/>
</dbReference>
<keyword evidence="3 5" id="KW-0863">Zinc-finger</keyword>
<dbReference type="SMART" id="SM00355">
    <property type="entry name" value="ZnF_C2H2"/>
    <property type="match status" value="6"/>
</dbReference>
<organism evidence="8 9">
    <name type="scientific">Lasiosphaeria hispida</name>
    <dbReference type="NCBI Taxonomy" id="260671"/>
    <lineage>
        <taxon>Eukaryota</taxon>
        <taxon>Fungi</taxon>
        <taxon>Dikarya</taxon>
        <taxon>Ascomycota</taxon>
        <taxon>Pezizomycotina</taxon>
        <taxon>Sordariomycetes</taxon>
        <taxon>Sordariomycetidae</taxon>
        <taxon>Sordariales</taxon>
        <taxon>Lasiosphaeriaceae</taxon>
        <taxon>Lasiosphaeria</taxon>
    </lineage>
</organism>
<keyword evidence="1" id="KW-0479">Metal-binding</keyword>
<evidence type="ECO:0000313" key="9">
    <source>
        <dbReference type="Proteomes" id="UP001275084"/>
    </source>
</evidence>
<dbReference type="Proteomes" id="UP001275084">
    <property type="component" value="Unassembled WGS sequence"/>
</dbReference>
<reference evidence="8" key="2">
    <citation type="submission" date="2023-06" db="EMBL/GenBank/DDBJ databases">
        <authorList>
            <consortium name="Lawrence Berkeley National Laboratory"/>
            <person name="Haridas S."/>
            <person name="Hensen N."/>
            <person name="Bonometti L."/>
            <person name="Westerberg I."/>
            <person name="Brannstrom I.O."/>
            <person name="Guillou S."/>
            <person name="Cros-Aarteil S."/>
            <person name="Calhoun S."/>
            <person name="Kuo A."/>
            <person name="Mondo S."/>
            <person name="Pangilinan J."/>
            <person name="Riley R."/>
            <person name="Labutti K."/>
            <person name="Andreopoulos B."/>
            <person name="Lipzen A."/>
            <person name="Chen C."/>
            <person name="Yanf M."/>
            <person name="Daum C."/>
            <person name="Ng V."/>
            <person name="Clum A."/>
            <person name="Steindorff A."/>
            <person name="Ohm R."/>
            <person name="Martin F."/>
            <person name="Silar P."/>
            <person name="Natvig D."/>
            <person name="Lalanne C."/>
            <person name="Gautier V."/>
            <person name="Ament-Velasquez S.L."/>
            <person name="Kruys A."/>
            <person name="Hutchinson M.I."/>
            <person name="Powell A.J."/>
            <person name="Barry K."/>
            <person name="Miller A.N."/>
            <person name="Grigoriev I.V."/>
            <person name="Debuchy R."/>
            <person name="Gladieux P."/>
            <person name="Thoren M.H."/>
            <person name="Johannesson H."/>
        </authorList>
    </citation>
    <scope>NUCLEOTIDE SEQUENCE</scope>
    <source>
        <strain evidence="8">CBS 955.72</strain>
    </source>
</reference>
<dbReference type="GO" id="GO:0000981">
    <property type="term" value="F:DNA-binding transcription factor activity, RNA polymerase II-specific"/>
    <property type="evidence" value="ECO:0007669"/>
    <property type="project" value="TreeGrafter"/>
</dbReference>
<dbReference type="PANTHER" id="PTHR24409">
    <property type="entry name" value="ZINC FINGER PROTEIN 142"/>
    <property type="match status" value="1"/>
</dbReference>
<gene>
    <name evidence="8" type="ORF">B0T25DRAFT_552105</name>
</gene>
<evidence type="ECO:0000256" key="5">
    <source>
        <dbReference type="PROSITE-ProRule" id="PRU00042"/>
    </source>
</evidence>
<dbReference type="PROSITE" id="PS00028">
    <property type="entry name" value="ZINC_FINGER_C2H2_1"/>
    <property type="match status" value="4"/>
</dbReference>
<feature type="domain" description="C2H2-type" evidence="7">
    <location>
        <begin position="25"/>
        <end position="53"/>
    </location>
</feature>
<comment type="caution">
    <text evidence="8">The sequence shown here is derived from an EMBL/GenBank/DDBJ whole genome shotgun (WGS) entry which is preliminary data.</text>
</comment>
<proteinExistence type="predicted"/>
<dbReference type="Pfam" id="PF00096">
    <property type="entry name" value="zf-C2H2"/>
    <property type="match status" value="2"/>
</dbReference>
<feature type="domain" description="C2H2-type" evidence="7">
    <location>
        <begin position="75"/>
        <end position="104"/>
    </location>
</feature>
<dbReference type="AlphaFoldDB" id="A0AAJ0HBW3"/>
<protein>
    <recommendedName>
        <fullName evidence="7">C2H2-type domain-containing protein</fullName>
    </recommendedName>
</protein>
<feature type="region of interest" description="Disordered" evidence="6">
    <location>
        <begin position="41"/>
        <end position="65"/>
    </location>
</feature>
<dbReference type="PANTHER" id="PTHR24409:SF356">
    <property type="entry name" value="C2H2 FINGER DOMAIN TRANSCRIPTION FACTOR (EUROFUNG)"/>
    <property type="match status" value="1"/>
</dbReference>